<dbReference type="AlphaFoldDB" id="A0A562LQC0"/>
<dbReference type="InterPro" id="IPR036291">
    <property type="entry name" value="NAD(P)-bd_dom_sf"/>
</dbReference>
<dbReference type="Gene3D" id="3.40.50.720">
    <property type="entry name" value="NAD(P)-binding Rossmann-like Domain"/>
    <property type="match status" value="1"/>
</dbReference>
<dbReference type="Pfam" id="PF22725">
    <property type="entry name" value="GFO_IDH_MocA_C3"/>
    <property type="match status" value="1"/>
</dbReference>
<evidence type="ECO:0000259" key="2">
    <source>
        <dbReference type="Pfam" id="PF22725"/>
    </source>
</evidence>
<evidence type="ECO:0000259" key="1">
    <source>
        <dbReference type="Pfam" id="PF01408"/>
    </source>
</evidence>
<gene>
    <name evidence="3" type="ORF">IQ17_00897</name>
</gene>
<evidence type="ECO:0008006" key="5">
    <source>
        <dbReference type="Google" id="ProtNLM"/>
    </source>
</evidence>
<feature type="domain" description="Gfo/Idh/MocA-like oxidoreductase N-terminal" evidence="1">
    <location>
        <begin position="32"/>
        <end position="149"/>
    </location>
</feature>
<proteinExistence type="predicted"/>
<dbReference type="Proteomes" id="UP000317176">
    <property type="component" value="Unassembled WGS sequence"/>
</dbReference>
<comment type="caution">
    <text evidence="3">The sequence shown here is derived from an EMBL/GenBank/DDBJ whole genome shotgun (WGS) entry which is preliminary data.</text>
</comment>
<evidence type="ECO:0000313" key="4">
    <source>
        <dbReference type="Proteomes" id="UP000317176"/>
    </source>
</evidence>
<dbReference type="SUPFAM" id="SSF55347">
    <property type="entry name" value="Glyceraldehyde-3-phosphate dehydrogenase-like, C-terminal domain"/>
    <property type="match status" value="1"/>
</dbReference>
<dbReference type="GO" id="GO:0000166">
    <property type="term" value="F:nucleotide binding"/>
    <property type="evidence" value="ECO:0007669"/>
    <property type="project" value="InterPro"/>
</dbReference>
<dbReference type="PANTHER" id="PTHR43377">
    <property type="entry name" value="BILIVERDIN REDUCTASE A"/>
    <property type="match status" value="1"/>
</dbReference>
<dbReference type="PANTHER" id="PTHR43377:SF1">
    <property type="entry name" value="BILIVERDIN REDUCTASE A"/>
    <property type="match status" value="1"/>
</dbReference>
<dbReference type="SUPFAM" id="SSF51735">
    <property type="entry name" value="NAD(P)-binding Rossmann-fold domains"/>
    <property type="match status" value="1"/>
</dbReference>
<sequence length="353" mass="37347">MAAVLEAAPGIWVESGFHQMSSKGSVAAKAGLRVGVIGAGVMGSNHARVLAGLPGVTLVGIVDPSPAHRTRTTELATCQGFETLDELLAEGIDAVTIAAPTHLHHEVALACIARNIHVLVEKPIASTVEEGREIVTAAQKAGVTLMVGHVERFNPAVAAVKKAIAGEDILSIAITRVGPFPPRMSNVGVVIDLAVHDIDLIRWFTESDIVEVQPQLSSAVAEREDIALLQFRTVNGVLAHINTNWLTPFKARSVTVATRGKYVMGDLLTRQVTECFGFQPDGSYSMRHLPVGHDEPLRAELLAFLKAVRDGETPAVTGDEGVASLEIATQCLETPSRPAATASARKGPRRVAG</sequence>
<dbReference type="Gene3D" id="3.30.360.10">
    <property type="entry name" value="Dihydrodipicolinate Reductase, domain 2"/>
    <property type="match status" value="1"/>
</dbReference>
<dbReference type="InterPro" id="IPR000683">
    <property type="entry name" value="Gfo/Idh/MocA-like_OxRdtase_N"/>
</dbReference>
<reference evidence="3 4" key="1">
    <citation type="journal article" date="2015" name="Stand. Genomic Sci.">
        <title>Genomic Encyclopedia of Bacterial and Archaeal Type Strains, Phase III: the genomes of soil and plant-associated and newly described type strains.</title>
        <authorList>
            <person name="Whitman W.B."/>
            <person name="Woyke T."/>
            <person name="Klenk H.P."/>
            <person name="Zhou Y."/>
            <person name="Lilburn T.G."/>
            <person name="Beck B.J."/>
            <person name="De Vos P."/>
            <person name="Vandamme P."/>
            <person name="Eisen J.A."/>
            <person name="Garrity G."/>
            <person name="Hugenholtz P."/>
            <person name="Kyrpides N.C."/>
        </authorList>
    </citation>
    <scope>NUCLEOTIDE SEQUENCE [LARGE SCALE GENOMIC DNA]</scope>
    <source>
        <strain evidence="3 4">CGMCC 1.10947</strain>
    </source>
</reference>
<protein>
    <recommendedName>
        <fullName evidence="5">Dehydrogenase</fullName>
    </recommendedName>
</protein>
<evidence type="ECO:0000313" key="3">
    <source>
        <dbReference type="EMBL" id="TWI09817.1"/>
    </source>
</evidence>
<dbReference type="InterPro" id="IPR051450">
    <property type="entry name" value="Gfo/Idh/MocA_Oxidoreductases"/>
</dbReference>
<dbReference type="EMBL" id="VLKL01000002">
    <property type="protein sequence ID" value="TWI09817.1"/>
    <property type="molecule type" value="Genomic_DNA"/>
</dbReference>
<feature type="domain" description="GFO/IDH/MocA-like oxidoreductase" evidence="2">
    <location>
        <begin position="187"/>
        <end position="256"/>
    </location>
</feature>
<dbReference type="InterPro" id="IPR055170">
    <property type="entry name" value="GFO_IDH_MocA-like_dom"/>
</dbReference>
<dbReference type="Pfam" id="PF01408">
    <property type="entry name" value="GFO_IDH_MocA"/>
    <property type="match status" value="1"/>
</dbReference>
<accession>A0A562LQC0</accession>
<organism evidence="3 4">
    <name type="scientific">Bradyrhizobium daqingense</name>
    <dbReference type="NCBI Taxonomy" id="993502"/>
    <lineage>
        <taxon>Bacteria</taxon>
        <taxon>Pseudomonadati</taxon>
        <taxon>Pseudomonadota</taxon>
        <taxon>Alphaproteobacteria</taxon>
        <taxon>Hyphomicrobiales</taxon>
        <taxon>Nitrobacteraceae</taxon>
        <taxon>Bradyrhizobium</taxon>
    </lineage>
</organism>
<keyword evidence="4" id="KW-1185">Reference proteome</keyword>
<name>A0A562LQC0_9BRAD</name>